<dbReference type="GO" id="GO:0003676">
    <property type="term" value="F:nucleic acid binding"/>
    <property type="evidence" value="ECO:0007669"/>
    <property type="project" value="InterPro"/>
</dbReference>
<dbReference type="PROSITE" id="PS50158">
    <property type="entry name" value="ZF_CCHC"/>
    <property type="match status" value="1"/>
</dbReference>
<keyword evidence="1" id="KW-0862">Zinc</keyword>
<comment type="caution">
    <text evidence="4">The sequence shown here is derived from an EMBL/GenBank/DDBJ whole genome shotgun (WGS) entry which is preliminary data.</text>
</comment>
<proteinExistence type="predicted"/>
<sequence length="679" mass="73708">MSYLRYPDLLLIHHLKYELRVRQLGEDGDAHHLRTELRAAVDLGISPNPTVIRSFDPEQELIEVQGDVIRLSGEISNFEFSLLSNHERDIIAQLEHNIARLNNLNCLSLSGDIADRCQGQLQSTQNILFDFNSKIEEFRTAAAAAASTLVSSVDSSVATSIVSSVPPASFIASPGLSHTVTCTPPTPISSMAMPVTGATPSFGFSQLRPRATSLTTIASFRPRSSSTFSFAPPKFTPPPPVSSSLLVSPIASQAIQAPVMSTQAFGSRFQTLGNYALSNTAQVSGLPPVSSAQLFPPITPTQQLPNHLSIPSTSLPPPVSSAPLFSSILPQQQSAPSANLFSPVIPYQPAHSAPLFSSMAPQQPPANSAFASMPLVDYAPDASYPHIFSENPLYQTDPPASWNLPSRMQSTWTRNSKVYGKMRNPMDNLLKTLKETDGLNSEKLVEFLSQVLQIQDKTGCKDSDLLEGILAYTSPPLSQCITSTLSSNGSFDYFHQLALGLLPPCVGRHLKTHLVDRFQKDSETFNAFVHDIYLKARVMRDARPEKVLVDIIVSNIHPTTSCHFVFQERPSTFADLIKLSLVAQDRTFADSQRKVQQTATPTTSSPSTSSAPNKGMRPFVNAVNPSVSTTFPPNTATPPPPVAPVSDKPQGAKKDYNCYTCGTKGHISRFCPNRAAPKN</sequence>
<keyword evidence="1" id="KW-0479">Metal-binding</keyword>
<feature type="region of interest" description="Disordered" evidence="2">
    <location>
        <begin position="590"/>
        <end position="651"/>
    </location>
</feature>
<gene>
    <name evidence="4" type="ORF">BEMITA_LOCUS176</name>
</gene>
<dbReference type="GO" id="GO:0008270">
    <property type="term" value="F:zinc ion binding"/>
    <property type="evidence" value="ECO:0007669"/>
    <property type="project" value="UniProtKB-KW"/>
</dbReference>
<protein>
    <recommendedName>
        <fullName evidence="3">CCHC-type domain-containing protein</fullName>
    </recommendedName>
</protein>
<keyword evidence="1" id="KW-0863">Zinc-finger</keyword>
<reference evidence="4" key="1">
    <citation type="submission" date="2021-12" db="EMBL/GenBank/DDBJ databases">
        <authorList>
            <person name="King R."/>
        </authorList>
    </citation>
    <scope>NUCLEOTIDE SEQUENCE</scope>
</reference>
<evidence type="ECO:0000256" key="2">
    <source>
        <dbReference type="SAM" id="MobiDB-lite"/>
    </source>
</evidence>
<keyword evidence="5" id="KW-1185">Reference proteome</keyword>
<evidence type="ECO:0000256" key="1">
    <source>
        <dbReference type="PROSITE-ProRule" id="PRU00047"/>
    </source>
</evidence>
<evidence type="ECO:0000313" key="5">
    <source>
        <dbReference type="Proteomes" id="UP001152759"/>
    </source>
</evidence>
<dbReference type="SUPFAM" id="SSF57756">
    <property type="entry name" value="Retrovirus zinc finger-like domains"/>
    <property type="match status" value="1"/>
</dbReference>
<dbReference type="Proteomes" id="UP001152759">
    <property type="component" value="Unassembled WGS sequence"/>
</dbReference>
<evidence type="ECO:0000313" key="4">
    <source>
        <dbReference type="EMBL" id="CAH0747843.1"/>
    </source>
</evidence>
<name>A0AAI8UU40_BEMTA</name>
<organism evidence="4 5">
    <name type="scientific">Bemisia tabaci</name>
    <name type="common">Sweetpotato whitefly</name>
    <name type="synonym">Aleurodes tabaci</name>
    <dbReference type="NCBI Taxonomy" id="7038"/>
    <lineage>
        <taxon>Eukaryota</taxon>
        <taxon>Metazoa</taxon>
        <taxon>Ecdysozoa</taxon>
        <taxon>Arthropoda</taxon>
        <taxon>Hexapoda</taxon>
        <taxon>Insecta</taxon>
        <taxon>Pterygota</taxon>
        <taxon>Neoptera</taxon>
        <taxon>Paraneoptera</taxon>
        <taxon>Hemiptera</taxon>
        <taxon>Sternorrhyncha</taxon>
        <taxon>Aleyrodoidea</taxon>
        <taxon>Aleyrodidae</taxon>
        <taxon>Aleyrodinae</taxon>
        <taxon>Bemisia</taxon>
    </lineage>
</organism>
<dbReference type="InterPro" id="IPR001878">
    <property type="entry name" value="Znf_CCHC"/>
</dbReference>
<dbReference type="EMBL" id="CAKKNF020000040">
    <property type="protein sequence ID" value="CAH0747843.1"/>
    <property type="molecule type" value="Genomic_DNA"/>
</dbReference>
<dbReference type="AlphaFoldDB" id="A0AAI8UU40"/>
<evidence type="ECO:0000259" key="3">
    <source>
        <dbReference type="PROSITE" id="PS50158"/>
    </source>
</evidence>
<dbReference type="SMART" id="SM00343">
    <property type="entry name" value="ZnF_C2HC"/>
    <property type="match status" value="1"/>
</dbReference>
<dbReference type="InterPro" id="IPR036875">
    <property type="entry name" value="Znf_CCHC_sf"/>
</dbReference>
<feature type="domain" description="CCHC-type" evidence="3">
    <location>
        <begin position="658"/>
        <end position="673"/>
    </location>
</feature>
<accession>A0AAI8UU40</accession>
<dbReference type="Gene3D" id="4.10.60.10">
    <property type="entry name" value="Zinc finger, CCHC-type"/>
    <property type="match status" value="1"/>
</dbReference>
<feature type="compositionally biased region" description="Low complexity" evidence="2">
    <location>
        <begin position="598"/>
        <end position="612"/>
    </location>
</feature>